<dbReference type="GO" id="GO:0000155">
    <property type="term" value="F:phosphorelay sensor kinase activity"/>
    <property type="evidence" value="ECO:0007669"/>
    <property type="project" value="InterPro"/>
</dbReference>
<evidence type="ECO:0000313" key="8">
    <source>
        <dbReference type="EMBL" id="AVP97741.1"/>
    </source>
</evidence>
<evidence type="ECO:0000259" key="7">
    <source>
        <dbReference type="PROSITE" id="PS50885"/>
    </source>
</evidence>
<dbReference type="GO" id="GO:0046983">
    <property type="term" value="F:protein dimerization activity"/>
    <property type="evidence" value="ECO:0007669"/>
    <property type="project" value="InterPro"/>
</dbReference>
<dbReference type="Gene3D" id="1.20.5.1930">
    <property type="match status" value="1"/>
</dbReference>
<reference evidence="8 9" key="1">
    <citation type="submission" date="2018-03" db="EMBL/GenBank/DDBJ databases">
        <title>Ahniella affigens gen. nov., sp. nov., a gammaproteobacterium isolated from sandy soil near a stream.</title>
        <authorList>
            <person name="Ko Y."/>
            <person name="Kim J.-H."/>
        </authorList>
    </citation>
    <scope>NUCLEOTIDE SEQUENCE [LARGE SCALE GENOMIC DNA]</scope>
    <source>
        <strain evidence="8 9">D13</strain>
    </source>
</reference>
<dbReference type="PANTHER" id="PTHR24421">
    <property type="entry name" value="NITRATE/NITRITE SENSOR PROTEIN NARX-RELATED"/>
    <property type="match status" value="1"/>
</dbReference>
<dbReference type="SUPFAM" id="SSF55874">
    <property type="entry name" value="ATPase domain of HSP90 chaperone/DNA topoisomerase II/histidine kinase"/>
    <property type="match status" value="1"/>
</dbReference>
<dbReference type="Pfam" id="PF07730">
    <property type="entry name" value="HisKA_3"/>
    <property type="match status" value="1"/>
</dbReference>
<keyword evidence="9" id="KW-1185">Reference proteome</keyword>
<keyword evidence="5" id="KW-0902">Two-component regulatory system</keyword>
<evidence type="ECO:0000256" key="1">
    <source>
        <dbReference type="ARBA" id="ARBA00004370"/>
    </source>
</evidence>
<accession>A0A2P1PSD0</accession>
<evidence type="ECO:0000256" key="5">
    <source>
        <dbReference type="ARBA" id="ARBA00023012"/>
    </source>
</evidence>
<dbReference type="AlphaFoldDB" id="A0A2P1PSD0"/>
<keyword evidence="6" id="KW-0472">Membrane</keyword>
<dbReference type="KEGG" id="xba:C7S18_11255"/>
<evidence type="ECO:0000313" key="9">
    <source>
        <dbReference type="Proteomes" id="UP000241074"/>
    </source>
</evidence>
<protein>
    <recommendedName>
        <fullName evidence="7">HAMP domain-containing protein</fullName>
    </recommendedName>
</protein>
<name>A0A2P1PSD0_9GAMM</name>
<keyword evidence="6" id="KW-1133">Transmembrane helix</keyword>
<dbReference type="EMBL" id="CP027860">
    <property type="protein sequence ID" value="AVP97741.1"/>
    <property type="molecule type" value="Genomic_DNA"/>
</dbReference>
<dbReference type="Gene3D" id="6.10.340.10">
    <property type="match status" value="1"/>
</dbReference>
<keyword evidence="6" id="KW-0812">Transmembrane</keyword>
<dbReference type="CDD" id="cd16917">
    <property type="entry name" value="HATPase_UhpB-NarQ-NarX-like"/>
    <property type="match status" value="1"/>
</dbReference>
<dbReference type="InterPro" id="IPR003660">
    <property type="entry name" value="HAMP_dom"/>
</dbReference>
<keyword evidence="3" id="KW-0808">Transferase</keyword>
<evidence type="ECO:0000256" key="3">
    <source>
        <dbReference type="ARBA" id="ARBA00022679"/>
    </source>
</evidence>
<dbReference type="GO" id="GO:0016020">
    <property type="term" value="C:membrane"/>
    <property type="evidence" value="ECO:0007669"/>
    <property type="project" value="UniProtKB-SubCell"/>
</dbReference>
<organism evidence="8 9">
    <name type="scientific">Ahniella affigens</name>
    <dbReference type="NCBI Taxonomy" id="2021234"/>
    <lineage>
        <taxon>Bacteria</taxon>
        <taxon>Pseudomonadati</taxon>
        <taxon>Pseudomonadota</taxon>
        <taxon>Gammaproteobacteria</taxon>
        <taxon>Lysobacterales</taxon>
        <taxon>Rhodanobacteraceae</taxon>
        <taxon>Ahniella</taxon>
    </lineage>
</organism>
<dbReference type="Proteomes" id="UP000241074">
    <property type="component" value="Chromosome"/>
</dbReference>
<keyword evidence="2" id="KW-0597">Phosphoprotein</keyword>
<reference evidence="8 9" key="2">
    <citation type="submission" date="2018-03" db="EMBL/GenBank/DDBJ databases">
        <authorList>
            <person name="Keele B.F."/>
        </authorList>
    </citation>
    <scope>NUCLEOTIDE SEQUENCE [LARGE SCALE GENOMIC DNA]</scope>
    <source>
        <strain evidence="8 9">D13</strain>
    </source>
</reference>
<comment type="subcellular location">
    <subcellularLocation>
        <location evidence="1">Membrane</location>
    </subcellularLocation>
</comment>
<evidence type="ECO:0000256" key="4">
    <source>
        <dbReference type="ARBA" id="ARBA00022777"/>
    </source>
</evidence>
<feature type="domain" description="HAMP" evidence="7">
    <location>
        <begin position="209"/>
        <end position="261"/>
    </location>
</feature>
<proteinExistence type="predicted"/>
<dbReference type="InterPro" id="IPR036890">
    <property type="entry name" value="HATPase_C_sf"/>
</dbReference>
<dbReference type="InterPro" id="IPR011712">
    <property type="entry name" value="Sig_transdc_His_kin_sub3_dim/P"/>
</dbReference>
<dbReference type="InterPro" id="IPR050482">
    <property type="entry name" value="Sensor_HK_TwoCompSys"/>
</dbReference>
<dbReference type="PROSITE" id="PS50885">
    <property type="entry name" value="HAMP"/>
    <property type="match status" value="1"/>
</dbReference>
<dbReference type="Gene3D" id="3.30.565.10">
    <property type="entry name" value="Histidine kinase-like ATPase, C-terminal domain"/>
    <property type="match status" value="1"/>
</dbReference>
<dbReference type="OrthoDB" id="9797605at2"/>
<keyword evidence="4" id="KW-0418">Kinase</keyword>
<evidence type="ECO:0000256" key="2">
    <source>
        <dbReference type="ARBA" id="ARBA00022553"/>
    </source>
</evidence>
<gene>
    <name evidence="8" type="ORF">C7S18_11255</name>
</gene>
<sequence>MPKQLGLLPKLAFFFLLLALPALLLLDFVRASIEFNALTRTLESDQLRREIQREQAAMARHLTERELVGLGTTRDLERWVLRLAQRSHKVLGDHALTLAEQRRQPIRAFLVDDHGQIVVDSHTGGFNKQAHDWLLSEAPRDDPTLRWRRQGSLFTYLHPLEGIPDRSLVLQFELATPAQNFLNRARIEWPIMLLDGLLLALASAFFLRAWVIARLARMRAAALEWRQGNLQTRINDPNRDEIGLISEELDRVPVALDALMQANAALIGADERARLARDLHDTVKQKAFGLAMQLAAVEGNPDPAARSNLLKECRTLVADIQRSLVEIIDDLKPVAGVPFAVRLQNDIEAWSRRSGIAVFIDLSGADSVALTDQANLNAILSEALANVHRHSQARRVDITLIRQRNELQFSIVDDGLGGARASAGRGIGHLNSRAAELPNGHCRIDSDARGTRIDIRWTLRQETKTP</sequence>
<feature type="transmembrane region" description="Helical" evidence="6">
    <location>
        <begin position="189"/>
        <end position="211"/>
    </location>
</feature>
<dbReference type="RefSeq" id="WP_106891661.1">
    <property type="nucleotide sequence ID" value="NZ_CP027860.1"/>
</dbReference>
<evidence type="ECO:0000256" key="6">
    <source>
        <dbReference type="SAM" id="Phobius"/>
    </source>
</evidence>
<dbReference type="SMART" id="SM00304">
    <property type="entry name" value="HAMP"/>
    <property type="match status" value="1"/>
</dbReference>